<sequence>MHRRGTLFAVPALVTMATAACTTSEPGIPLPASTPSTQRVFDEKAVEQGVRQILRDQYGETPTNVTCPRNQVVKVGTVFTCTLRVNGEPRKVRITVRSDQGEYEVSQSAPA</sequence>
<name>A0A4R2JT71_9PSEU</name>
<dbReference type="OrthoDB" id="3405072at2"/>
<proteinExistence type="predicted"/>
<gene>
    <name evidence="3" type="ORF">EV192_10321</name>
</gene>
<comment type="caution">
    <text evidence="3">The sequence shown here is derived from an EMBL/GenBank/DDBJ whole genome shotgun (WGS) entry which is preliminary data.</text>
</comment>
<dbReference type="Proteomes" id="UP000295680">
    <property type="component" value="Unassembled WGS sequence"/>
</dbReference>
<protein>
    <submittedName>
        <fullName evidence="3">Uncharacterized protein DUF4333</fullName>
    </submittedName>
</protein>
<evidence type="ECO:0000313" key="3">
    <source>
        <dbReference type="EMBL" id="TCO60446.1"/>
    </source>
</evidence>
<dbReference type="RefSeq" id="WP_132115431.1">
    <property type="nucleotide sequence ID" value="NZ_SLWS01000003.1"/>
</dbReference>
<accession>A0A4R2JT71</accession>
<evidence type="ECO:0000313" key="4">
    <source>
        <dbReference type="Proteomes" id="UP000295680"/>
    </source>
</evidence>
<organism evidence="3 4">
    <name type="scientific">Actinocrispum wychmicini</name>
    <dbReference type="NCBI Taxonomy" id="1213861"/>
    <lineage>
        <taxon>Bacteria</taxon>
        <taxon>Bacillati</taxon>
        <taxon>Actinomycetota</taxon>
        <taxon>Actinomycetes</taxon>
        <taxon>Pseudonocardiales</taxon>
        <taxon>Pseudonocardiaceae</taxon>
        <taxon>Actinocrispum</taxon>
    </lineage>
</organism>
<dbReference type="AlphaFoldDB" id="A0A4R2JT71"/>
<reference evidence="3 4" key="1">
    <citation type="submission" date="2019-03" db="EMBL/GenBank/DDBJ databases">
        <title>Genomic Encyclopedia of Type Strains, Phase IV (KMG-IV): sequencing the most valuable type-strain genomes for metagenomic binning, comparative biology and taxonomic classification.</title>
        <authorList>
            <person name="Goeker M."/>
        </authorList>
    </citation>
    <scope>NUCLEOTIDE SEQUENCE [LARGE SCALE GENOMIC DNA]</scope>
    <source>
        <strain evidence="3 4">DSM 45934</strain>
    </source>
</reference>
<evidence type="ECO:0000259" key="2">
    <source>
        <dbReference type="Pfam" id="PF14230"/>
    </source>
</evidence>
<dbReference type="EMBL" id="SLWS01000003">
    <property type="protein sequence ID" value="TCO60446.1"/>
    <property type="molecule type" value="Genomic_DNA"/>
</dbReference>
<dbReference type="InterPro" id="IPR025637">
    <property type="entry name" value="DUF4333"/>
</dbReference>
<dbReference type="Pfam" id="PF14230">
    <property type="entry name" value="DUF4333"/>
    <property type="match status" value="1"/>
</dbReference>
<evidence type="ECO:0000256" key="1">
    <source>
        <dbReference type="SAM" id="SignalP"/>
    </source>
</evidence>
<feature type="chain" id="PRO_5020260449" evidence="1">
    <location>
        <begin position="20"/>
        <end position="111"/>
    </location>
</feature>
<keyword evidence="1" id="KW-0732">Signal</keyword>
<keyword evidence="4" id="KW-1185">Reference proteome</keyword>
<feature type="signal peptide" evidence="1">
    <location>
        <begin position="1"/>
        <end position="19"/>
    </location>
</feature>
<dbReference type="PROSITE" id="PS51257">
    <property type="entry name" value="PROKAR_LIPOPROTEIN"/>
    <property type="match status" value="1"/>
</dbReference>
<feature type="domain" description="DUF4333" evidence="2">
    <location>
        <begin position="35"/>
        <end position="101"/>
    </location>
</feature>